<reference evidence="1" key="1">
    <citation type="journal article" date="2014" name="Int. J. Syst. Evol. Microbiol.">
        <title>Complete genome sequence of Corynebacterium casei LMG S-19264T (=DSM 44701T), isolated from a smear-ripened cheese.</title>
        <authorList>
            <consortium name="US DOE Joint Genome Institute (JGI-PGF)"/>
            <person name="Walter F."/>
            <person name="Albersmeier A."/>
            <person name="Kalinowski J."/>
            <person name="Ruckert C."/>
        </authorList>
    </citation>
    <scope>NUCLEOTIDE SEQUENCE</scope>
    <source>
        <strain evidence="1">CGMCC 1.15290</strain>
    </source>
</reference>
<dbReference type="CDD" id="cd19166">
    <property type="entry name" value="HemeO-bac"/>
    <property type="match status" value="1"/>
</dbReference>
<dbReference type="AlphaFoldDB" id="A0A917J581"/>
<comment type="caution">
    <text evidence="1">The sequence shown here is derived from an EMBL/GenBank/DDBJ whole genome shotgun (WGS) entry which is preliminary data.</text>
</comment>
<accession>A0A917J581</accession>
<proteinExistence type="predicted"/>
<dbReference type="Gene3D" id="1.20.910.10">
    <property type="entry name" value="Heme oxygenase-like"/>
    <property type="match status" value="1"/>
</dbReference>
<reference evidence="1" key="2">
    <citation type="submission" date="2020-09" db="EMBL/GenBank/DDBJ databases">
        <authorList>
            <person name="Sun Q."/>
            <person name="Zhou Y."/>
        </authorList>
    </citation>
    <scope>NUCLEOTIDE SEQUENCE</scope>
    <source>
        <strain evidence="1">CGMCC 1.15290</strain>
    </source>
</reference>
<sequence>MLTEVLKSETKTAHTDLEGRMIPSIKAIQTQGDYRRLLEMMYGFYQPLEERIGAYITEQTMPGYQERRKASLLVEDIAVLNNNTLSTPEKLCADLPGINNYAQALGAMYVLEGSTLGGKIIAGMVQKRVEEVDNALLFFNGYGEKAMDMWMAFKEQVNKTMPDNEQKEVVQAANDTFTSFKRWIELYEQP</sequence>
<dbReference type="GO" id="GO:0004392">
    <property type="term" value="F:heme oxygenase (decyclizing) activity"/>
    <property type="evidence" value="ECO:0007669"/>
    <property type="project" value="InterPro"/>
</dbReference>
<organism evidence="1 2">
    <name type="scientific">Filimonas zeae</name>
    <dbReference type="NCBI Taxonomy" id="1737353"/>
    <lineage>
        <taxon>Bacteria</taxon>
        <taxon>Pseudomonadati</taxon>
        <taxon>Bacteroidota</taxon>
        <taxon>Chitinophagia</taxon>
        <taxon>Chitinophagales</taxon>
        <taxon>Chitinophagaceae</taxon>
        <taxon>Filimonas</taxon>
    </lineage>
</organism>
<gene>
    <name evidence="1" type="ORF">GCM10011379_46500</name>
</gene>
<dbReference type="Proteomes" id="UP000627292">
    <property type="component" value="Unassembled WGS sequence"/>
</dbReference>
<dbReference type="GO" id="GO:0006788">
    <property type="term" value="P:heme oxidation"/>
    <property type="evidence" value="ECO:0007669"/>
    <property type="project" value="InterPro"/>
</dbReference>
<protein>
    <submittedName>
        <fullName evidence="1">Heme oxygenase</fullName>
    </submittedName>
</protein>
<evidence type="ECO:0000313" key="1">
    <source>
        <dbReference type="EMBL" id="GGH78501.1"/>
    </source>
</evidence>
<dbReference type="Pfam" id="PF01126">
    <property type="entry name" value="Heme_oxygenase"/>
    <property type="match status" value="1"/>
</dbReference>
<keyword evidence="2" id="KW-1185">Reference proteome</keyword>
<dbReference type="SUPFAM" id="SSF48613">
    <property type="entry name" value="Heme oxygenase-like"/>
    <property type="match status" value="1"/>
</dbReference>
<evidence type="ECO:0000313" key="2">
    <source>
        <dbReference type="Proteomes" id="UP000627292"/>
    </source>
</evidence>
<name>A0A917J581_9BACT</name>
<dbReference type="RefSeq" id="WP_188956876.1">
    <property type="nucleotide sequence ID" value="NZ_BMIB01000004.1"/>
</dbReference>
<dbReference type="EMBL" id="BMIB01000004">
    <property type="protein sequence ID" value="GGH78501.1"/>
    <property type="molecule type" value="Genomic_DNA"/>
</dbReference>
<dbReference type="InterPro" id="IPR016084">
    <property type="entry name" value="Haem_Oase-like_multi-hlx"/>
</dbReference>
<dbReference type="InterPro" id="IPR016053">
    <property type="entry name" value="Haem_Oase-like"/>
</dbReference>